<dbReference type="Proteomes" id="UP000315947">
    <property type="component" value="Chromosome"/>
</dbReference>
<evidence type="ECO:0000259" key="1">
    <source>
        <dbReference type="Pfam" id="PF03496"/>
    </source>
</evidence>
<proteinExistence type="predicted"/>
<dbReference type="Pfam" id="PF03496">
    <property type="entry name" value="ADPrib_exo_Tox"/>
    <property type="match status" value="1"/>
</dbReference>
<reference evidence="2 3" key="1">
    <citation type="submission" date="2019-07" db="EMBL/GenBank/DDBJ databases">
        <title>Shewanella sp. YLB-06 whole genomic sequence.</title>
        <authorList>
            <person name="Yu L."/>
        </authorList>
    </citation>
    <scope>NUCLEOTIDE SEQUENCE [LARGE SCALE GENOMIC DNA]</scope>
    <source>
        <strain evidence="2 3">YLB-06</strain>
    </source>
</reference>
<organism evidence="2 3">
    <name type="scientific">Shewanella psychropiezotolerans</name>
    <dbReference type="NCBI Taxonomy" id="2593655"/>
    <lineage>
        <taxon>Bacteria</taxon>
        <taxon>Pseudomonadati</taxon>
        <taxon>Pseudomonadota</taxon>
        <taxon>Gammaproteobacteria</taxon>
        <taxon>Alteromonadales</taxon>
        <taxon>Shewanellaceae</taxon>
        <taxon>Shewanella</taxon>
    </lineage>
</organism>
<dbReference type="RefSeq" id="WP_144046127.1">
    <property type="nucleotide sequence ID" value="NZ_CP041614.1"/>
</dbReference>
<dbReference type="SUPFAM" id="SSF56399">
    <property type="entry name" value="ADP-ribosylation"/>
    <property type="match status" value="1"/>
</dbReference>
<dbReference type="InterPro" id="IPR003540">
    <property type="entry name" value="ADP-ribosyltransferase"/>
</dbReference>
<accession>A0ABX5WXE2</accession>
<dbReference type="Gene3D" id="3.90.176.10">
    <property type="entry name" value="Toxin ADP-ribosyltransferase, Chain A, domain 1"/>
    <property type="match status" value="1"/>
</dbReference>
<keyword evidence="3" id="KW-1185">Reference proteome</keyword>
<protein>
    <submittedName>
        <fullName evidence="2">NAD(+)--arginine ADP-ribosyltransferase</fullName>
    </submittedName>
</protein>
<gene>
    <name evidence="2" type="ORF">FM037_11580</name>
</gene>
<sequence length="253" mass="28220">MKYIITLIVSLTFSLYSQILLALPLDALKQPMRTQQELAQLSEQFKDWSVAATSWRHKLLTATEKSALEDFSVSGYITANDYLRASDGAEWGAAARDAQKYIRLVRRGLVKLPRYKGTVFRGSWMKKSLAQKLNVGDVLLDPAFMSTSTLPEIAIRFSVAPPTSALPMEKAFFEINAQHGSYTLGGVSEYSPEAEVLLAPKRFFRVTALEKTAKGNFIAMDTLAGAPSNTSRVFNLFSGEEVSSSRWQRLFCR</sequence>
<feature type="domain" description="ADP ribosyltransferase" evidence="1">
    <location>
        <begin position="48"/>
        <end position="210"/>
    </location>
</feature>
<dbReference type="EMBL" id="CP041614">
    <property type="protein sequence ID" value="QDO83756.1"/>
    <property type="molecule type" value="Genomic_DNA"/>
</dbReference>
<dbReference type="PROSITE" id="PS51996">
    <property type="entry name" value="TR_MART"/>
    <property type="match status" value="1"/>
</dbReference>
<evidence type="ECO:0000313" key="3">
    <source>
        <dbReference type="Proteomes" id="UP000315947"/>
    </source>
</evidence>
<evidence type="ECO:0000313" key="2">
    <source>
        <dbReference type="EMBL" id="QDO83756.1"/>
    </source>
</evidence>
<name>A0ABX5WXE2_9GAMM</name>